<dbReference type="RefSeq" id="WP_184222318.1">
    <property type="nucleotide sequence ID" value="NZ_JACHIP010000010.1"/>
</dbReference>
<dbReference type="EMBL" id="JACHIP010000010">
    <property type="protein sequence ID" value="MBB5060186.1"/>
    <property type="molecule type" value="Genomic_DNA"/>
</dbReference>
<accession>A0A7W7ZI18</accession>
<dbReference type="GO" id="GO:0003684">
    <property type="term" value="F:damaged DNA binding"/>
    <property type="evidence" value="ECO:0007669"/>
    <property type="project" value="InterPro"/>
</dbReference>
<comment type="caution">
    <text evidence="2">The sequence shown here is derived from an EMBL/GenBank/DDBJ whole genome shotgun (WGS) entry which is preliminary data.</text>
</comment>
<dbReference type="AlphaFoldDB" id="A0A7W7ZI18"/>
<name>A0A7W7ZI18_9BACT</name>
<dbReference type="Pfam" id="PF11799">
    <property type="entry name" value="IMS_C"/>
    <property type="match status" value="1"/>
</dbReference>
<sequence length="127" mass="13904">MTVTGRRTVYELRAISCLPLAVDGADKEGNCRHPQLRGLVTTWREMREAIASYATRAADKMRRYRVAAEIIFVFMHTNNFNNAPFYSNGASARFAGTNIDTGEVVALAVRLGEGCGETASATQRQGS</sequence>
<gene>
    <name evidence="2" type="ORF">HDF16_004922</name>
</gene>
<evidence type="ECO:0000313" key="3">
    <source>
        <dbReference type="Proteomes" id="UP000540989"/>
    </source>
</evidence>
<keyword evidence="3" id="KW-1185">Reference proteome</keyword>
<feature type="domain" description="DNA polymerase Y-family little finger" evidence="1">
    <location>
        <begin position="40"/>
        <end position="111"/>
    </location>
</feature>
<evidence type="ECO:0000259" key="1">
    <source>
        <dbReference type="Pfam" id="PF11799"/>
    </source>
</evidence>
<dbReference type="GO" id="GO:0006281">
    <property type="term" value="P:DNA repair"/>
    <property type="evidence" value="ECO:0007669"/>
    <property type="project" value="InterPro"/>
</dbReference>
<evidence type="ECO:0000313" key="2">
    <source>
        <dbReference type="EMBL" id="MBB5060186.1"/>
    </source>
</evidence>
<proteinExistence type="predicted"/>
<dbReference type="InterPro" id="IPR017961">
    <property type="entry name" value="DNA_pol_Y-fam_little_finger"/>
</dbReference>
<organism evidence="2 3">
    <name type="scientific">Granulicella aggregans</name>
    <dbReference type="NCBI Taxonomy" id="474949"/>
    <lineage>
        <taxon>Bacteria</taxon>
        <taxon>Pseudomonadati</taxon>
        <taxon>Acidobacteriota</taxon>
        <taxon>Terriglobia</taxon>
        <taxon>Terriglobales</taxon>
        <taxon>Acidobacteriaceae</taxon>
        <taxon>Granulicella</taxon>
    </lineage>
</organism>
<protein>
    <recommendedName>
        <fullName evidence="1">DNA polymerase Y-family little finger domain-containing protein</fullName>
    </recommendedName>
</protein>
<reference evidence="2 3" key="1">
    <citation type="submission" date="2020-08" db="EMBL/GenBank/DDBJ databases">
        <title>Genomic Encyclopedia of Type Strains, Phase IV (KMG-V): Genome sequencing to study the core and pangenomes of soil and plant-associated prokaryotes.</title>
        <authorList>
            <person name="Whitman W."/>
        </authorList>
    </citation>
    <scope>NUCLEOTIDE SEQUENCE [LARGE SCALE GENOMIC DNA]</scope>
    <source>
        <strain evidence="2 3">M8UP14</strain>
    </source>
</reference>
<dbReference type="Proteomes" id="UP000540989">
    <property type="component" value="Unassembled WGS sequence"/>
</dbReference>